<dbReference type="Proteomes" id="UP000124292">
    <property type="component" value="Genome"/>
</dbReference>
<dbReference type="EMBL" id="JN885137">
    <property type="protein sequence ID" value="AEW87704.1"/>
    <property type="molecule type" value="Genomic_DNA"/>
</dbReference>
<evidence type="ECO:0000313" key="4">
    <source>
        <dbReference type="Proteomes" id="UP000133219"/>
    </source>
</evidence>
<dbReference type="KEGG" id="vg:3416441"/>
<gene>
    <name evidence="2" type="ORF">JM9</name>
</gene>
<dbReference type="EMBL" id="JN885136">
    <property type="protein sequence ID" value="AEW87534.1"/>
    <property type="molecule type" value="Genomic_DNA"/>
</dbReference>
<organism evidence="2 3">
    <name type="scientific">Macaca fuscata rhadinovirus</name>
    <dbReference type="NCBI Taxonomy" id="272551"/>
    <lineage>
        <taxon>Viruses</taxon>
        <taxon>Duplodnaviria</taxon>
        <taxon>Heunggongvirae</taxon>
        <taxon>Peploviricota</taxon>
        <taxon>Herviviricetes</taxon>
        <taxon>Herpesvirales</taxon>
        <taxon>Orthoherpesviridae</taxon>
        <taxon>Gammaherpesvirinae</taxon>
        <taxon>Rhadinovirus</taxon>
        <taxon>Rhadinovirus macacinegamma11</taxon>
        <taxon>macacine gammaherpesvirus 11</taxon>
    </lineage>
</organism>
<dbReference type="GeneID" id="3416441"/>
<evidence type="ECO:0000313" key="3">
    <source>
        <dbReference type="Proteomes" id="UP000124292"/>
    </source>
</evidence>
<protein>
    <submittedName>
        <fullName evidence="2">JM9</fullName>
    </submittedName>
</protein>
<evidence type="ECO:0000313" key="1">
    <source>
        <dbReference type="EMBL" id="AEW87534.1"/>
    </source>
</evidence>
<dbReference type="Proteomes" id="UP000133219">
    <property type="component" value="Segment"/>
</dbReference>
<accession>G9JMI7</accession>
<evidence type="ECO:0000313" key="2">
    <source>
        <dbReference type="EMBL" id="AEW87704.1"/>
    </source>
</evidence>
<reference evidence="3 4" key="1">
    <citation type="journal article" date="2013" name="J. Virol.">
        <title>Genomic characterization of Japanese macaque rhadinovirus, a novel herpesvirus isolated from a nonhuman primate with a spontaneous inflammatory demyelinating disease.</title>
        <authorList>
            <person name="Estep R.D."/>
            <person name="Hansen S.G."/>
            <person name="Rogers K.S."/>
            <person name="Axthelm M.K."/>
            <person name="Wong S.W."/>
        </authorList>
    </citation>
    <scope>NUCLEOTIDE SEQUENCE [LARGE SCALE GENOMIC DNA]</scope>
    <source>
        <strain evidence="2">12E2</strain>
        <strain evidence="1">3A1</strain>
    </source>
</reference>
<proteinExistence type="predicted"/>
<name>G9JMI7_9GAMA</name>
<sequence>MFLARCSTSSDRLDVSTEFCLRSSGRRSRFRFSICVFVFRMREPSILRGSAKTTRLRSTARADSCAYKAASSLAIVVRRPRFS</sequence>
<dbReference type="RefSeq" id="YP_238312.1">
    <property type="nucleotide sequence ID" value="NC_007016.1"/>
</dbReference>